<feature type="domain" description="Cytidyltransferase-like" evidence="9">
    <location>
        <begin position="55"/>
        <end position="113"/>
    </location>
</feature>
<evidence type="ECO:0000256" key="2">
    <source>
        <dbReference type="ARBA" id="ARBA00022642"/>
    </source>
</evidence>
<dbReference type="GO" id="GO:0000309">
    <property type="term" value="F:nicotinamide-nucleotide adenylyltransferase activity"/>
    <property type="evidence" value="ECO:0007669"/>
    <property type="project" value="UniProtKB-EC"/>
</dbReference>
<dbReference type="InterPro" id="IPR014729">
    <property type="entry name" value="Rossmann-like_a/b/a_fold"/>
</dbReference>
<evidence type="ECO:0000256" key="5">
    <source>
        <dbReference type="ARBA" id="ARBA00022741"/>
    </source>
</evidence>
<dbReference type="SUPFAM" id="SSF52374">
    <property type="entry name" value="Nucleotidylyl transferase"/>
    <property type="match status" value="1"/>
</dbReference>
<evidence type="ECO:0000256" key="8">
    <source>
        <dbReference type="ARBA" id="ARBA00049001"/>
    </source>
</evidence>
<dbReference type="GO" id="GO:0005524">
    <property type="term" value="F:ATP binding"/>
    <property type="evidence" value="ECO:0007669"/>
    <property type="project" value="UniProtKB-KW"/>
</dbReference>
<dbReference type="PANTHER" id="PTHR31285:SF0">
    <property type="entry name" value="NICOTINAMIDE MONONUCLEOTIDE ADENYLYLTRANSFERASE"/>
    <property type="match status" value="1"/>
</dbReference>
<dbReference type="FunFam" id="3.40.50.620:FF:000308">
    <property type="entry name" value="Cytidylyltransferase family protein"/>
    <property type="match status" value="1"/>
</dbReference>
<dbReference type="GO" id="GO:0005634">
    <property type="term" value="C:nucleus"/>
    <property type="evidence" value="ECO:0007669"/>
    <property type="project" value="TreeGrafter"/>
</dbReference>
<keyword evidence="11" id="KW-1185">Reference proteome</keyword>
<gene>
    <name evidence="10" type="ORF">CNMCM6805_007130</name>
</gene>
<keyword evidence="4" id="KW-0548">Nucleotidyltransferase</keyword>
<dbReference type="GO" id="GO:0016887">
    <property type="term" value="F:ATP hydrolysis activity"/>
    <property type="evidence" value="ECO:0007669"/>
    <property type="project" value="TreeGrafter"/>
</dbReference>
<dbReference type="PANTHER" id="PTHR31285">
    <property type="entry name" value="NICOTINAMIDE MONONUCLEOTIDE ADENYLYLTRANSFERASE"/>
    <property type="match status" value="1"/>
</dbReference>
<reference evidence="10" key="2">
    <citation type="submission" date="2020-04" db="EMBL/GenBank/DDBJ databases">
        <authorList>
            <person name="Santos R.A.C."/>
            <person name="Steenwyk J.L."/>
            <person name="Rivero-Menendez O."/>
            <person name="Mead M.E."/>
            <person name="Silva L.P."/>
            <person name="Bastos R.W."/>
            <person name="Alastruey-Izquierdo A."/>
            <person name="Goldman G.H."/>
            <person name="Rokas A."/>
        </authorList>
    </citation>
    <scope>NUCLEOTIDE SEQUENCE</scope>
    <source>
        <strain evidence="10">CNM-CM6805</strain>
    </source>
</reference>
<evidence type="ECO:0000256" key="1">
    <source>
        <dbReference type="ARBA" id="ARBA00004790"/>
    </source>
</evidence>
<proteinExistence type="predicted"/>
<dbReference type="AlphaFoldDB" id="A0A8H4H7K0"/>
<evidence type="ECO:0000256" key="3">
    <source>
        <dbReference type="ARBA" id="ARBA00022679"/>
    </source>
</evidence>
<dbReference type="Gene3D" id="3.40.50.620">
    <property type="entry name" value="HUPs"/>
    <property type="match status" value="1"/>
</dbReference>
<comment type="catalytic activity">
    <reaction evidence="8">
        <text>beta-nicotinamide D-ribonucleotide + ATP + H(+) = diphosphate + NAD(+)</text>
        <dbReference type="Rhea" id="RHEA:21360"/>
        <dbReference type="ChEBI" id="CHEBI:14649"/>
        <dbReference type="ChEBI" id="CHEBI:15378"/>
        <dbReference type="ChEBI" id="CHEBI:30616"/>
        <dbReference type="ChEBI" id="CHEBI:33019"/>
        <dbReference type="ChEBI" id="CHEBI:57540"/>
        <dbReference type="EC" id="2.7.7.1"/>
    </reaction>
</comment>
<dbReference type="InterPro" id="IPR004821">
    <property type="entry name" value="Cyt_trans-like"/>
</dbReference>
<dbReference type="Proteomes" id="UP000653565">
    <property type="component" value="Unassembled WGS sequence"/>
</dbReference>
<protein>
    <recommendedName>
        <fullName evidence="9">Cytidyltransferase-like domain-containing protein</fullName>
    </recommendedName>
</protein>
<evidence type="ECO:0000259" key="9">
    <source>
        <dbReference type="Pfam" id="PF01467"/>
    </source>
</evidence>
<dbReference type="GO" id="GO:0005737">
    <property type="term" value="C:cytoplasm"/>
    <property type="evidence" value="ECO:0007669"/>
    <property type="project" value="TreeGrafter"/>
</dbReference>
<keyword evidence="6" id="KW-0067">ATP-binding</keyword>
<dbReference type="OrthoDB" id="5591297at2759"/>
<comment type="caution">
    <text evidence="10">The sequence shown here is derived from an EMBL/GenBank/DDBJ whole genome shotgun (WGS) entry which is preliminary data.</text>
</comment>
<dbReference type="InterPro" id="IPR005248">
    <property type="entry name" value="NadD/NMNAT"/>
</dbReference>
<evidence type="ECO:0000313" key="10">
    <source>
        <dbReference type="EMBL" id="KAF4237181.1"/>
    </source>
</evidence>
<evidence type="ECO:0000313" key="11">
    <source>
        <dbReference type="Proteomes" id="UP000653565"/>
    </source>
</evidence>
<comment type="pathway">
    <text evidence="1">Cofactor biosynthesis; NAD(+) biosynthesis.</text>
</comment>
<dbReference type="UniPathway" id="UPA00253">
    <property type="reaction ID" value="UER00600"/>
</dbReference>
<organism evidence="10 11">
    <name type="scientific">Aspergillus fumigatiaffinis</name>
    <dbReference type="NCBI Taxonomy" id="340414"/>
    <lineage>
        <taxon>Eukaryota</taxon>
        <taxon>Fungi</taxon>
        <taxon>Dikarya</taxon>
        <taxon>Ascomycota</taxon>
        <taxon>Pezizomycotina</taxon>
        <taxon>Eurotiomycetes</taxon>
        <taxon>Eurotiomycetidae</taxon>
        <taxon>Eurotiales</taxon>
        <taxon>Aspergillaceae</taxon>
        <taxon>Aspergillus</taxon>
        <taxon>Aspergillus subgen. Fumigati</taxon>
    </lineage>
</organism>
<name>A0A8H4H7K0_9EURO</name>
<evidence type="ECO:0000256" key="7">
    <source>
        <dbReference type="ARBA" id="ARBA00023027"/>
    </source>
</evidence>
<dbReference type="Pfam" id="PF01467">
    <property type="entry name" value="CTP_transf_like"/>
    <property type="match status" value="1"/>
</dbReference>
<evidence type="ECO:0000256" key="6">
    <source>
        <dbReference type="ARBA" id="ARBA00022840"/>
    </source>
</evidence>
<dbReference type="GO" id="GO:0009435">
    <property type="term" value="P:NAD+ biosynthetic process"/>
    <property type="evidence" value="ECO:0007669"/>
    <property type="project" value="UniProtKB-UniPathway"/>
</dbReference>
<keyword evidence="3" id="KW-0808">Transferase</keyword>
<evidence type="ECO:0000256" key="4">
    <source>
        <dbReference type="ARBA" id="ARBA00022695"/>
    </source>
</evidence>
<keyword evidence="5" id="KW-0547">Nucleotide-binding</keyword>
<dbReference type="CDD" id="cd02165">
    <property type="entry name" value="NMNAT"/>
    <property type="match status" value="1"/>
</dbReference>
<reference evidence="10" key="1">
    <citation type="journal article" date="2020" name="bioRxiv">
        <title>Genomic and phenotypic heterogeneity of clinical isolates of the human pathogens Aspergillus fumigatus, Aspergillus lentulus and Aspergillus fumigatiaffinis.</title>
        <authorList>
            <person name="dos Santos R.A.C."/>
            <person name="Steenwyk J.L."/>
            <person name="Rivero-Menendez O."/>
            <person name="Mead M.E."/>
            <person name="Silva L.P."/>
            <person name="Bastos R.W."/>
            <person name="Alastruey-Izquierdo A."/>
            <person name="Goldman G.H."/>
            <person name="Rokas A."/>
        </authorList>
    </citation>
    <scope>NUCLEOTIDE SEQUENCE</scope>
    <source>
        <strain evidence="10">CNM-CM6805</strain>
    </source>
</reference>
<accession>A0A8H4H7K0</accession>
<keyword evidence="7" id="KW-0520">NAD</keyword>
<dbReference type="EMBL" id="JAAAPX010000047">
    <property type="protein sequence ID" value="KAF4237181.1"/>
    <property type="molecule type" value="Genomic_DNA"/>
</dbReference>
<sequence>MASNSYQALRSQYQAALKRFIASPRNLEILNSVRSNQLQEQKQPSQAPDVLYVLDSSFNPPTLAHLRIASSALLEKPNVPSRLLLLLATQNADKPSKPADFEDRLAMMELFAQDLLSHLGTTSSSPANAGLQQIDIGVTKKPYFVDKAAEIEQSGVYPKPLEQVHLTGYDTLIRIFNPKYYPPEHTLQPLGPFLSQHRLRVTMRPDDEWGSKEEQKAFLLHLAQGGRENEGGKREWAQRIQLVEGKKPGERPVSSTKAREAIQTSSQDLDWLVPRNVREYILSQRPYAE</sequence>
<keyword evidence="2" id="KW-0662">Pyridine nucleotide biosynthesis</keyword>